<evidence type="ECO:0000259" key="1">
    <source>
        <dbReference type="Pfam" id="PF00535"/>
    </source>
</evidence>
<accession>A0ABW6DIV8</accession>
<dbReference type="EMBL" id="JBBKXX010000002">
    <property type="protein sequence ID" value="MFD3408624.1"/>
    <property type="molecule type" value="Genomic_DNA"/>
</dbReference>
<evidence type="ECO:0000313" key="3">
    <source>
        <dbReference type="Proteomes" id="UP001598019"/>
    </source>
</evidence>
<proteinExistence type="predicted"/>
<protein>
    <submittedName>
        <fullName evidence="2">Glycosyltransferase family 2 protein</fullName>
    </submittedName>
</protein>
<dbReference type="Gene3D" id="3.90.550.10">
    <property type="entry name" value="Spore Coat Polysaccharide Biosynthesis Protein SpsA, Chain A"/>
    <property type="match status" value="1"/>
</dbReference>
<dbReference type="InterPro" id="IPR001173">
    <property type="entry name" value="Glyco_trans_2-like"/>
</dbReference>
<comment type="caution">
    <text evidence="2">The sequence shown here is derived from an EMBL/GenBank/DDBJ whole genome shotgun (WGS) entry which is preliminary data.</text>
</comment>
<feature type="domain" description="Glycosyltransferase 2-like" evidence="1">
    <location>
        <begin position="3"/>
        <end position="110"/>
    </location>
</feature>
<dbReference type="InterPro" id="IPR029044">
    <property type="entry name" value="Nucleotide-diphossugar_trans"/>
</dbReference>
<dbReference type="PANTHER" id="PTHR22916:SF3">
    <property type="entry name" value="UDP-GLCNAC:BETAGAL BETA-1,3-N-ACETYLGLUCOSAMINYLTRANSFERASE-LIKE PROTEIN 1"/>
    <property type="match status" value="1"/>
</dbReference>
<name>A0ABW6DIV8_9BACT</name>
<dbReference type="RefSeq" id="WP_377981002.1">
    <property type="nucleotide sequence ID" value="NZ_JBBKXX010000002.1"/>
</dbReference>
<keyword evidence="3" id="KW-1185">Reference proteome</keyword>
<dbReference type="SUPFAM" id="SSF53448">
    <property type="entry name" value="Nucleotide-diphospho-sugar transferases"/>
    <property type="match status" value="1"/>
</dbReference>
<evidence type="ECO:0000313" key="2">
    <source>
        <dbReference type="EMBL" id="MFD3408624.1"/>
    </source>
</evidence>
<dbReference type="Pfam" id="PF00535">
    <property type="entry name" value="Glycos_transf_2"/>
    <property type="match status" value="1"/>
</dbReference>
<dbReference type="CDD" id="cd04196">
    <property type="entry name" value="GT_2_like_d"/>
    <property type="match status" value="1"/>
</dbReference>
<gene>
    <name evidence="2" type="ORF">SKC37_08140</name>
</gene>
<sequence>MISVAIATFNGDKYIKEQILSIVNQTLAASEIIISDDNSSDNTISIIEELMLDFPEIKLFKNYENLGVIKNFNKAIRLCSGDYIALCDQDDFWEPSKLETQFSLMKKYELFSSKPYLIVHDVTLVDSNLNVIDSSFLNYTGLLSVKNSFKQLLVWNRNIGCSMFFNKRLKLILGDLGDNALMHDHWISLIALISGEIILLDHNCIKYRQHNHNVTKTIKRNLFDVLISFFYQDSSYLVKQINQAKEFYQSYDNVIKYSDRLVLRRFIRLEQKSVIFRKCYVLILKIFNVAI</sequence>
<organism evidence="2 3">
    <name type="scientific">Aquirufa esocilacus</name>
    <dbReference type="NCBI Taxonomy" id="3096513"/>
    <lineage>
        <taxon>Bacteria</taxon>
        <taxon>Pseudomonadati</taxon>
        <taxon>Bacteroidota</taxon>
        <taxon>Cytophagia</taxon>
        <taxon>Cytophagales</taxon>
        <taxon>Flectobacillaceae</taxon>
        <taxon>Aquirufa</taxon>
    </lineage>
</organism>
<dbReference type="PANTHER" id="PTHR22916">
    <property type="entry name" value="GLYCOSYLTRANSFERASE"/>
    <property type="match status" value="1"/>
</dbReference>
<dbReference type="Proteomes" id="UP001598019">
    <property type="component" value="Unassembled WGS sequence"/>
</dbReference>
<reference evidence="2 3" key="1">
    <citation type="submission" date="2024-03" db="EMBL/GenBank/DDBJ databases">
        <title>Aquirufa genome sequencing.</title>
        <authorList>
            <person name="Pitt A."/>
            <person name="Hahn M.W."/>
        </authorList>
    </citation>
    <scope>NUCLEOTIDE SEQUENCE [LARGE SCALE GENOMIC DNA]</scope>
    <source>
        <strain evidence="2 3">HETE-83D</strain>
    </source>
</reference>